<evidence type="ECO:0000256" key="7">
    <source>
        <dbReference type="ARBA" id="ARBA00023163"/>
    </source>
</evidence>
<accession>A0ABC8RIC9</accession>
<comment type="subcellular location">
    <subcellularLocation>
        <location evidence="1">Nucleus</location>
    </subcellularLocation>
</comment>
<evidence type="ECO:0000256" key="6">
    <source>
        <dbReference type="ARBA" id="ARBA00023125"/>
    </source>
</evidence>
<dbReference type="GO" id="GO:0008270">
    <property type="term" value="F:zinc ion binding"/>
    <property type="evidence" value="ECO:0007669"/>
    <property type="project" value="UniProtKB-KW"/>
</dbReference>
<evidence type="ECO:0000256" key="10">
    <source>
        <dbReference type="PROSITE-ProRule" id="PRU00470"/>
    </source>
</evidence>
<keyword evidence="4" id="KW-0862">Zinc</keyword>
<name>A0ABC8RIC9_9AQUA</name>
<dbReference type="Pfam" id="PF03110">
    <property type="entry name" value="SBP"/>
    <property type="match status" value="1"/>
</dbReference>
<reference evidence="12 13" key="1">
    <citation type="submission" date="2024-02" db="EMBL/GenBank/DDBJ databases">
        <authorList>
            <person name="Vignale AGUSTIN F."/>
            <person name="Sosa J E."/>
            <person name="Modenutti C."/>
        </authorList>
    </citation>
    <scope>NUCLEOTIDE SEQUENCE [LARGE SCALE GENOMIC DNA]</scope>
</reference>
<evidence type="ECO:0000256" key="5">
    <source>
        <dbReference type="ARBA" id="ARBA00023015"/>
    </source>
</evidence>
<organism evidence="12 13">
    <name type="scientific">Ilex paraguariensis</name>
    <name type="common">yerba mate</name>
    <dbReference type="NCBI Taxonomy" id="185542"/>
    <lineage>
        <taxon>Eukaryota</taxon>
        <taxon>Viridiplantae</taxon>
        <taxon>Streptophyta</taxon>
        <taxon>Embryophyta</taxon>
        <taxon>Tracheophyta</taxon>
        <taxon>Spermatophyta</taxon>
        <taxon>Magnoliopsida</taxon>
        <taxon>eudicotyledons</taxon>
        <taxon>Gunneridae</taxon>
        <taxon>Pentapetalae</taxon>
        <taxon>asterids</taxon>
        <taxon>campanulids</taxon>
        <taxon>Aquifoliales</taxon>
        <taxon>Aquifoliaceae</taxon>
        <taxon>Ilex</taxon>
    </lineage>
</organism>
<evidence type="ECO:0000313" key="13">
    <source>
        <dbReference type="Proteomes" id="UP001642360"/>
    </source>
</evidence>
<evidence type="ECO:0000259" key="11">
    <source>
        <dbReference type="PROSITE" id="PS51141"/>
    </source>
</evidence>
<evidence type="ECO:0000256" key="1">
    <source>
        <dbReference type="ARBA" id="ARBA00004123"/>
    </source>
</evidence>
<dbReference type="PROSITE" id="PS51141">
    <property type="entry name" value="ZF_SBP"/>
    <property type="match status" value="1"/>
</dbReference>
<sequence>MKSASTLDDILVPNREAAERMELTEFCFPGMMRKSVPGSVEISNEPTKSVHSPACIMTLNSFFEELESDLRLSSPVIEPDSQKWATVDLKLGKLTGWKGDKTTRFSNERVVVSSEGSSLLGKRVRTEKLCVQTPVCQVHGCNKDLSSSKDYHKRHKVCDVHSKTAIVIVNGIEQRFCQQCSRFHLLGEFDDGKRSCRKRLAGHNERRRKPQLGIPSGKPMKLLQYYPGARFLGSSLPERSSSVFPNIPPGGFLCPERCEKGNQCRHIKLDEDKIYNPPSGLPISNGQALPKSFLDLHCIGNQYPSESFSSITHYPSPDMASSIQESSGFSTSRSALSLLSAESRGFSSHSTDMPTAVPLIVQGELNAHQVLGQNSSNPLCISVLENYVPNGFFSSGMDSALANVGPPMLPDNGISVNFEVQKGGIFPRSDAMDSKYCLSPESGPTVDLLQLSTHLQRVEQHRNYVQVKQENDIFCCSSIT</sequence>
<dbReference type="InterPro" id="IPR004333">
    <property type="entry name" value="SBP_dom"/>
</dbReference>
<keyword evidence="3 10" id="KW-0863">Zinc-finger</keyword>
<keyword evidence="5" id="KW-0805">Transcription regulation</keyword>
<proteinExistence type="predicted"/>
<keyword evidence="13" id="KW-1185">Reference proteome</keyword>
<dbReference type="InterPro" id="IPR044817">
    <property type="entry name" value="SBP-like"/>
</dbReference>
<keyword evidence="6" id="KW-0238">DNA-binding</keyword>
<dbReference type="InterPro" id="IPR036893">
    <property type="entry name" value="SBP_sf"/>
</dbReference>
<evidence type="ECO:0000256" key="2">
    <source>
        <dbReference type="ARBA" id="ARBA00022723"/>
    </source>
</evidence>
<dbReference type="FunFam" id="4.10.1100.10:FF:000001">
    <property type="entry name" value="Squamosa promoter-binding-like protein 14"/>
    <property type="match status" value="1"/>
</dbReference>
<evidence type="ECO:0000256" key="8">
    <source>
        <dbReference type="ARBA" id="ARBA00023242"/>
    </source>
</evidence>
<evidence type="ECO:0000313" key="12">
    <source>
        <dbReference type="EMBL" id="CAK9142438.1"/>
    </source>
</evidence>
<protein>
    <recommendedName>
        <fullName evidence="11">SBP-type domain-containing protein</fullName>
    </recommendedName>
</protein>
<gene>
    <name evidence="12" type="ORF">ILEXP_LOCUS10121</name>
</gene>
<dbReference type="SUPFAM" id="SSF103612">
    <property type="entry name" value="SBT domain"/>
    <property type="match status" value="1"/>
</dbReference>
<dbReference type="GO" id="GO:0003677">
    <property type="term" value="F:DNA binding"/>
    <property type="evidence" value="ECO:0007669"/>
    <property type="project" value="UniProtKB-KW"/>
</dbReference>
<evidence type="ECO:0000256" key="4">
    <source>
        <dbReference type="ARBA" id="ARBA00022833"/>
    </source>
</evidence>
<dbReference type="PANTHER" id="PTHR31251">
    <property type="entry name" value="SQUAMOSA PROMOTER-BINDING-LIKE PROTEIN 4"/>
    <property type="match status" value="1"/>
</dbReference>
<dbReference type="PANTHER" id="PTHR31251:SF169">
    <property type="entry name" value="SQUAMOSA PROMOTER-BINDING-LIKE PROTEIN 8"/>
    <property type="match status" value="1"/>
</dbReference>
<dbReference type="AlphaFoldDB" id="A0ABC8RIC9"/>
<dbReference type="EMBL" id="CAUOFW020001225">
    <property type="protein sequence ID" value="CAK9142438.1"/>
    <property type="molecule type" value="Genomic_DNA"/>
</dbReference>
<dbReference type="Proteomes" id="UP001642360">
    <property type="component" value="Unassembled WGS sequence"/>
</dbReference>
<comment type="caution">
    <text evidence="12">The sequence shown here is derived from an EMBL/GenBank/DDBJ whole genome shotgun (WGS) entry which is preliminary data.</text>
</comment>
<evidence type="ECO:0000256" key="9">
    <source>
        <dbReference type="ARBA" id="ARBA00056472"/>
    </source>
</evidence>
<evidence type="ECO:0000256" key="3">
    <source>
        <dbReference type="ARBA" id="ARBA00022771"/>
    </source>
</evidence>
<keyword evidence="8" id="KW-0539">Nucleus</keyword>
<comment type="function">
    <text evidence="9">Probable transcriptional factor. Binds to the promoter of the SQUAMOSA gene.</text>
</comment>
<dbReference type="GO" id="GO:0005634">
    <property type="term" value="C:nucleus"/>
    <property type="evidence" value="ECO:0007669"/>
    <property type="project" value="UniProtKB-SubCell"/>
</dbReference>
<feature type="domain" description="SBP-type" evidence="11">
    <location>
        <begin position="133"/>
        <end position="210"/>
    </location>
</feature>
<dbReference type="Gene3D" id="4.10.1100.10">
    <property type="entry name" value="Transcription factor, SBP-box domain"/>
    <property type="match status" value="1"/>
</dbReference>
<keyword evidence="7" id="KW-0804">Transcription</keyword>
<keyword evidence="2" id="KW-0479">Metal-binding</keyword>